<dbReference type="EMBL" id="JAOPGA020000806">
    <property type="protein sequence ID" value="KAL0482009.1"/>
    <property type="molecule type" value="Genomic_DNA"/>
</dbReference>
<dbReference type="GO" id="GO:0016226">
    <property type="term" value="P:iron-sulfur cluster assembly"/>
    <property type="evidence" value="ECO:0007669"/>
    <property type="project" value="InterPro"/>
</dbReference>
<evidence type="ECO:0000313" key="3">
    <source>
        <dbReference type="EMBL" id="KAL0482009.1"/>
    </source>
</evidence>
<dbReference type="InterPro" id="IPR000361">
    <property type="entry name" value="ATAP_core_dom"/>
</dbReference>
<dbReference type="GO" id="GO:0005739">
    <property type="term" value="C:mitochondrion"/>
    <property type="evidence" value="ECO:0007669"/>
    <property type="project" value="TreeGrafter"/>
</dbReference>
<dbReference type="FunFam" id="2.60.300.12:FF:000001">
    <property type="entry name" value="Iron-binding protein IscA"/>
    <property type="match status" value="1"/>
</dbReference>
<organism evidence="3 4">
    <name type="scientific">Acrasis kona</name>
    <dbReference type="NCBI Taxonomy" id="1008807"/>
    <lineage>
        <taxon>Eukaryota</taxon>
        <taxon>Discoba</taxon>
        <taxon>Heterolobosea</taxon>
        <taxon>Tetramitia</taxon>
        <taxon>Eutetramitia</taxon>
        <taxon>Acrasidae</taxon>
        <taxon>Acrasis</taxon>
    </lineage>
</organism>
<reference evidence="3 4" key="1">
    <citation type="submission" date="2024-03" db="EMBL/GenBank/DDBJ databases">
        <title>The Acrasis kona genome and developmental transcriptomes reveal deep origins of eukaryotic multicellular pathways.</title>
        <authorList>
            <person name="Sheikh S."/>
            <person name="Fu C.-J."/>
            <person name="Brown M.W."/>
            <person name="Baldauf S.L."/>
        </authorList>
    </citation>
    <scope>NUCLEOTIDE SEQUENCE [LARGE SCALE GENOMIC DNA]</scope>
    <source>
        <strain evidence="3 4">ATCC MYA-3509</strain>
    </source>
</reference>
<accession>A0AAW2YZB9</accession>
<dbReference type="InterPro" id="IPR050322">
    <property type="entry name" value="Fe-S_cluster_asmbl/transfer"/>
</dbReference>
<gene>
    <name evidence="3" type="ORF">AKO1_013150</name>
</gene>
<dbReference type="PROSITE" id="PS01152">
    <property type="entry name" value="HESB"/>
    <property type="match status" value="1"/>
</dbReference>
<evidence type="ECO:0000313" key="4">
    <source>
        <dbReference type="Proteomes" id="UP001431209"/>
    </source>
</evidence>
<dbReference type="Proteomes" id="UP001431209">
    <property type="component" value="Unassembled WGS sequence"/>
</dbReference>
<dbReference type="Gene3D" id="2.60.300.12">
    <property type="entry name" value="HesB-like domain"/>
    <property type="match status" value="1"/>
</dbReference>
<dbReference type="InterPro" id="IPR035903">
    <property type="entry name" value="HesB-like_dom_sf"/>
</dbReference>
<dbReference type="PANTHER" id="PTHR10072:SF41">
    <property type="entry name" value="IRON-SULFUR CLUSTER ASSEMBLY 1 HOMOLOG, MITOCHONDRIAL"/>
    <property type="match status" value="1"/>
</dbReference>
<comment type="similarity">
    <text evidence="1">Belongs to the HesB/IscA family.</text>
</comment>
<dbReference type="Pfam" id="PF01521">
    <property type="entry name" value="Fe-S_biosyn"/>
    <property type="match status" value="1"/>
</dbReference>
<keyword evidence="4" id="KW-1185">Reference proteome</keyword>
<evidence type="ECO:0000256" key="1">
    <source>
        <dbReference type="ARBA" id="ARBA00006718"/>
    </source>
</evidence>
<evidence type="ECO:0000259" key="2">
    <source>
        <dbReference type="Pfam" id="PF01521"/>
    </source>
</evidence>
<feature type="domain" description="Core" evidence="2">
    <location>
        <begin position="51"/>
        <end position="151"/>
    </location>
</feature>
<dbReference type="PANTHER" id="PTHR10072">
    <property type="entry name" value="IRON-SULFUR CLUSTER ASSEMBLY PROTEIN"/>
    <property type="match status" value="1"/>
</dbReference>
<protein>
    <submittedName>
        <fullName evidence="3">Iron-sulfur cluster assembly 1, mitochondrial</fullName>
    </submittedName>
</protein>
<dbReference type="NCBIfam" id="TIGR00049">
    <property type="entry name" value="iron-sulfur cluster assembly accessory protein"/>
    <property type="match status" value="1"/>
</dbReference>
<dbReference type="GO" id="GO:0051537">
    <property type="term" value="F:2 iron, 2 sulfur cluster binding"/>
    <property type="evidence" value="ECO:0007669"/>
    <property type="project" value="TreeGrafter"/>
</dbReference>
<name>A0AAW2YZB9_9EUKA</name>
<dbReference type="AlphaFoldDB" id="A0AAW2YZB9"/>
<dbReference type="SUPFAM" id="SSF89360">
    <property type="entry name" value="HesB-like domain"/>
    <property type="match status" value="1"/>
</dbReference>
<dbReference type="InterPro" id="IPR017870">
    <property type="entry name" value="FeS_cluster_insertion_CS"/>
</dbReference>
<sequence length="155" mass="17410">MFQTSRNLSSYRLLYMIRGTCFRTYTNAAPLNTTLTNSTIPRPRRAVKAPISITEAAAQQINRLMSKNKESVGIKLGVKRKGCNGLSYTMDYSSEKPKFFEEVDEKGVKVFIDPKALMYVVGTTMDYIENEISSEFTFNNPNAKSKCGCGESFNV</sequence>
<dbReference type="InterPro" id="IPR016092">
    <property type="entry name" value="ATAP"/>
</dbReference>
<proteinExistence type="inferred from homology"/>
<comment type="caution">
    <text evidence="3">The sequence shown here is derived from an EMBL/GenBank/DDBJ whole genome shotgun (WGS) entry which is preliminary data.</text>
</comment>